<evidence type="ECO:0000313" key="4">
    <source>
        <dbReference type="EMBL" id="KXG74304.1"/>
    </source>
</evidence>
<keyword evidence="2" id="KW-0732">Signal</keyword>
<keyword evidence="1" id="KW-0677">Repeat</keyword>
<feature type="chain" id="PRO_5007491508" evidence="2">
    <location>
        <begin position="24"/>
        <end position="395"/>
    </location>
</feature>
<dbReference type="InterPro" id="IPR051465">
    <property type="entry name" value="Cell_Envelope_Struct_Comp"/>
</dbReference>
<dbReference type="OrthoDB" id="1699243at2"/>
<comment type="caution">
    <text evidence="4">The sequence shown here is derived from an EMBL/GenBank/DDBJ whole genome shotgun (WGS) entry which is preliminary data.</text>
</comment>
<reference evidence="4 5" key="1">
    <citation type="submission" date="2015-12" db="EMBL/GenBank/DDBJ databases">
        <title>Draft genome sequnece of Fervidicola ferrireducens strain Y170.</title>
        <authorList>
            <person name="Patel B.K."/>
        </authorList>
    </citation>
    <scope>NUCLEOTIDE SEQUENCE [LARGE SCALE GENOMIC DNA]</scope>
    <source>
        <strain evidence="4 5">Y170</strain>
    </source>
</reference>
<dbReference type="Pfam" id="PF00395">
    <property type="entry name" value="SLH"/>
    <property type="match status" value="2"/>
</dbReference>
<dbReference type="PROSITE" id="PS51272">
    <property type="entry name" value="SLH"/>
    <property type="match status" value="3"/>
</dbReference>
<dbReference type="PANTHER" id="PTHR43308">
    <property type="entry name" value="OUTER MEMBRANE PROTEIN ALPHA-RELATED"/>
    <property type="match status" value="1"/>
</dbReference>
<proteinExistence type="predicted"/>
<protein>
    <submittedName>
        <fullName evidence="4">Cellulosome-anchoring protein</fullName>
    </submittedName>
</protein>
<evidence type="ECO:0000256" key="2">
    <source>
        <dbReference type="SAM" id="SignalP"/>
    </source>
</evidence>
<gene>
    <name evidence="4" type="primary">ancA</name>
    <name evidence="4" type="ORF">AN618_23500</name>
</gene>
<sequence>MKKSISVLLVVLLILTSALPVYAMTSEAMYDSDKWLKENGPFYWAMKDIEEAVGFEFFIGVPRGYTNDPYWGPTMNAPAFMPEANITRAEFATILSRALGIDNYQGAVKGFSDIKGSEWFAKYVGSLIDKGIIKPGDYNGKLVPNGPITRVEIATWVARAAEYYGLNIPQNTPAFKDVNPDTKYYDEICKAVALGIVRGYPDGTFKPEEKANRAEAASMIMRFVRQMKKNPPKFEEVKAALEKAIKATDDFSKEYYTRDAREVGSDAFMYEYFKDYFTIGNLRAYWYDTHKHIDSSVGNLFGGGAELVSGYGNLRGGDPMVAYGITTDIDVKPVEMGDNWAILEGTFVSQVYTRDGNILPKVQFGAKFYMKKEEGKWKLSDMKETRKIRIIVEEE</sequence>
<dbReference type="PANTHER" id="PTHR43308:SF5">
    <property type="entry name" value="S-LAYER PROTEIN _ PEPTIDOGLYCAN ENDO-BETA-N-ACETYLGLUCOSAMINIDASE"/>
    <property type="match status" value="1"/>
</dbReference>
<feature type="signal peptide" evidence="2">
    <location>
        <begin position="1"/>
        <end position="23"/>
    </location>
</feature>
<accession>A0A140L179</accession>
<dbReference type="STRING" id="520764.AN618_23500"/>
<evidence type="ECO:0000259" key="3">
    <source>
        <dbReference type="PROSITE" id="PS51272"/>
    </source>
</evidence>
<name>A0A140L179_9FIRM</name>
<dbReference type="RefSeq" id="WP_066355409.1">
    <property type="nucleotide sequence ID" value="NZ_LOED01000053.1"/>
</dbReference>
<organism evidence="4 5">
    <name type="scientific">Fervidicola ferrireducens</name>
    <dbReference type="NCBI Taxonomy" id="520764"/>
    <lineage>
        <taxon>Bacteria</taxon>
        <taxon>Bacillati</taxon>
        <taxon>Bacillota</taxon>
        <taxon>Clostridia</taxon>
        <taxon>Thermosediminibacterales</taxon>
        <taxon>Thermosediminibacteraceae</taxon>
        <taxon>Fervidicola</taxon>
    </lineage>
</organism>
<keyword evidence="5" id="KW-1185">Reference proteome</keyword>
<evidence type="ECO:0000256" key="1">
    <source>
        <dbReference type="ARBA" id="ARBA00022737"/>
    </source>
</evidence>
<feature type="domain" description="SLH" evidence="3">
    <location>
        <begin position="111"/>
        <end position="170"/>
    </location>
</feature>
<dbReference type="AlphaFoldDB" id="A0A140L179"/>
<evidence type="ECO:0000313" key="5">
    <source>
        <dbReference type="Proteomes" id="UP000070427"/>
    </source>
</evidence>
<dbReference type="InParanoid" id="A0A140L179"/>
<feature type="domain" description="SLH" evidence="3">
    <location>
        <begin position="32"/>
        <end position="109"/>
    </location>
</feature>
<dbReference type="Proteomes" id="UP000070427">
    <property type="component" value="Unassembled WGS sequence"/>
</dbReference>
<dbReference type="EMBL" id="LOED01000053">
    <property type="protein sequence ID" value="KXG74304.1"/>
    <property type="molecule type" value="Genomic_DNA"/>
</dbReference>
<feature type="domain" description="SLH" evidence="3">
    <location>
        <begin position="171"/>
        <end position="234"/>
    </location>
</feature>
<dbReference type="InterPro" id="IPR001119">
    <property type="entry name" value="SLH_dom"/>
</dbReference>